<dbReference type="GO" id="GO:0005737">
    <property type="term" value="C:cytoplasm"/>
    <property type="evidence" value="ECO:0007669"/>
    <property type="project" value="TreeGrafter"/>
</dbReference>
<evidence type="ECO:0000256" key="1">
    <source>
        <dbReference type="ARBA" id="ARBA00011601"/>
    </source>
</evidence>
<dbReference type="InterPro" id="IPR029055">
    <property type="entry name" value="Ntn_hydrolases_N"/>
</dbReference>
<dbReference type="GO" id="GO:0004298">
    <property type="term" value="F:threonine-type endopeptidase activity"/>
    <property type="evidence" value="ECO:0007669"/>
    <property type="project" value="TreeGrafter"/>
</dbReference>
<dbReference type="Pfam" id="PF01112">
    <property type="entry name" value="Asparaginase_2"/>
    <property type="match status" value="1"/>
</dbReference>
<dbReference type="STRING" id="33097.A0A150G9R2"/>
<dbReference type="AlphaFoldDB" id="A0A150G9R2"/>
<keyword evidence="3" id="KW-1185">Reference proteome</keyword>
<sequence>MGDACRAAAAVLAAGGAAADGVAAAVRALEDSPATNAGTGSSLNLVGRVECDASLMAGDGRFGAVGAVAGVCNPILAAAALARDAAVPLSCGRVRPM</sequence>
<evidence type="ECO:0000313" key="3">
    <source>
        <dbReference type="Proteomes" id="UP000075714"/>
    </source>
</evidence>
<comment type="caution">
    <text evidence="2">The sequence shown here is derived from an EMBL/GenBank/DDBJ whole genome shotgun (WGS) entry which is preliminary data.</text>
</comment>
<name>A0A150G9R2_GONPE</name>
<dbReference type="SUPFAM" id="SSF56235">
    <property type="entry name" value="N-terminal nucleophile aminohydrolases (Ntn hydrolases)"/>
    <property type="match status" value="1"/>
</dbReference>
<dbReference type="InterPro" id="IPR000246">
    <property type="entry name" value="Peptidase_T2"/>
</dbReference>
<dbReference type="PANTHER" id="PTHR10188">
    <property type="entry name" value="L-ASPARAGINASE"/>
    <property type="match status" value="1"/>
</dbReference>
<proteinExistence type="predicted"/>
<dbReference type="OrthoDB" id="550252at2759"/>
<reference evidence="3" key="1">
    <citation type="journal article" date="2016" name="Nat. Commun.">
        <title>The Gonium pectorale genome demonstrates co-option of cell cycle regulation during the evolution of multicellularity.</title>
        <authorList>
            <person name="Hanschen E.R."/>
            <person name="Marriage T.N."/>
            <person name="Ferris P.J."/>
            <person name="Hamaji T."/>
            <person name="Toyoda A."/>
            <person name="Fujiyama A."/>
            <person name="Neme R."/>
            <person name="Noguchi H."/>
            <person name="Minakuchi Y."/>
            <person name="Suzuki M."/>
            <person name="Kawai-Toyooka H."/>
            <person name="Smith D.R."/>
            <person name="Sparks H."/>
            <person name="Anderson J."/>
            <person name="Bakaric R."/>
            <person name="Luria V."/>
            <person name="Karger A."/>
            <person name="Kirschner M.W."/>
            <person name="Durand P.M."/>
            <person name="Michod R.E."/>
            <person name="Nozaki H."/>
            <person name="Olson B.J."/>
        </authorList>
    </citation>
    <scope>NUCLEOTIDE SEQUENCE [LARGE SCALE GENOMIC DNA]</scope>
    <source>
        <strain evidence="3">NIES-2863</strain>
    </source>
</reference>
<dbReference type="PANTHER" id="PTHR10188:SF8">
    <property type="entry name" value="THREONINE ASPARTASE 1"/>
    <property type="match status" value="1"/>
</dbReference>
<dbReference type="EMBL" id="LSYV01000043">
    <property type="protein sequence ID" value="KXZ46568.1"/>
    <property type="molecule type" value="Genomic_DNA"/>
</dbReference>
<comment type="subunit">
    <text evidence="1">Heterotetramer of two alpha and two beta chains arranged as a dimer of alpha/beta heterodimers.</text>
</comment>
<evidence type="ECO:0000313" key="2">
    <source>
        <dbReference type="EMBL" id="KXZ46568.1"/>
    </source>
</evidence>
<accession>A0A150G9R2</accession>
<dbReference type="Proteomes" id="UP000075714">
    <property type="component" value="Unassembled WGS sequence"/>
</dbReference>
<organism evidence="2 3">
    <name type="scientific">Gonium pectorale</name>
    <name type="common">Green alga</name>
    <dbReference type="NCBI Taxonomy" id="33097"/>
    <lineage>
        <taxon>Eukaryota</taxon>
        <taxon>Viridiplantae</taxon>
        <taxon>Chlorophyta</taxon>
        <taxon>core chlorophytes</taxon>
        <taxon>Chlorophyceae</taxon>
        <taxon>CS clade</taxon>
        <taxon>Chlamydomonadales</taxon>
        <taxon>Volvocaceae</taxon>
        <taxon>Gonium</taxon>
    </lineage>
</organism>
<gene>
    <name evidence="2" type="ORF">GPECTOR_42g777</name>
</gene>
<dbReference type="GO" id="GO:0051604">
    <property type="term" value="P:protein maturation"/>
    <property type="evidence" value="ECO:0007669"/>
    <property type="project" value="TreeGrafter"/>
</dbReference>
<protein>
    <submittedName>
        <fullName evidence="2">Uncharacterized protein</fullName>
    </submittedName>
</protein>